<evidence type="ECO:0000313" key="2">
    <source>
        <dbReference type="EMBL" id="KAK7686026.1"/>
    </source>
</evidence>
<protein>
    <submittedName>
        <fullName evidence="2">Uncharacterized protein</fullName>
    </submittedName>
</protein>
<dbReference type="EMBL" id="JASBNA010000018">
    <property type="protein sequence ID" value="KAK7686026.1"/>
    <property type="molecule type" value="Genomic_DNA"/>
</dbReference>
<reference evidence="2 3" key="1">
    <citation type="submission" date="2022-09" db="EMBL/GenBank/DDBJ databases">
        <authorList>
            <person name="Palmer J.M."/>
        </authorList>
    </citation>
    <scope>NUCLEOTIDE SEQUENCE [LARGE SCALE GENOMIC DNA]</scope>
    <source>
        <strain evidence="2 3">DSM 7382</strain>
    </source>
</reference>
<dbReference type="Proteomes" id="UP001385951">
    <property type="component" value="Unassembled WGS sequence"/>
</dbReference>
<gene>
    <name evidence="2" type="ORF">QCA50_010837</name>
</gene>
<feature type="region of interest" description="Disordered" evidence="1">
    <location>
        <begin position="18"/>
        <end position="48"/>
    </location>
</feature>
<dbReference type="PANTHER" id="PTHR38846:SF1">
    <property type="entry name" value="C3H1-TYPE DOMAIN-CONTAINING PROTEIN"/>
    <property type="match status" value="1"/>
</dbReference>
<evidence type="ECO:0000256" key="1">
    <source>
        <dbReference type="SAM" id="MobiDB-lite"/>
    </source>
</evidence>
<organism evidence="2 3">
    <name type="scientific">Cerrena zonata</name>
    <dbReference type="NCBI Taxonomy" id="2478898"/>
    <lineage>
        <taxon>Eukaryota</taxon>
        <taxon>Fungi</taxon>
        <taxon>Dikarya</taxon>
        <taxon>Basidiomycota</taxon>
        <taxon>Agaricomycotina</taxon>
        <taxon>Agaricomycetes</taxon>
        <taxon>Polyporales</taxon>
        <taxon>Cerrenaceae</taxon>
        <taxon>Cerrena</taxon>
    </lineage>
</organism>
<name>A0AAW0G8U7_9APHY</name>
<comment type="caution">
    <text evidence="2">The sequence shown here is derived from an EMBL/GenBank/DDBJ whole genome shotgun (WGS) entry which is preliminary data.</text>
</comment>
<sequence>MPNFDYYGDEYGYDHYHDYEQGYSYDDGNSDSDSGSYQSESEDDDESDGLGALDHFFARFQSFDYRDDTPVIAEYRRLSRHEGWKRGSEESKEMYEEFRFALIEEFNNIYGMDEDDIESWQYLCTMLDVDPVPDDLEDCREIVLSTHVNLVDLLDAHRTGRAVRIFETEEELSRYTIATRKFFPLDEAKEGGVLRYLLRHILS</sequence>
<evidence type="ECO:0000313" key="3">
    <source>
        <dbReference type="Proteomes" id="UP001385951"/>
    </source>
</evidence>
<accession>A0AAW0G8U7</accession>
<dbReference type="AlphaFoldDB" id="A0AAW0G8U7"/>
<feature type="compositionally biased region" description="Low complexity" evidence="1">
    <location>
        <begin position="22"/>
        <end position="39"/>
    </location>
</feature>
<keyword evidence="3" id="KW-1185">Reference proteome</keyword>
<dbReference type="PANTHER" id="PTHR38846">
    <property type="entry name" value="C3H1-TYPE DOMAIN-CONTAINING PROTEIN"/>
    <property type="match status" value="1"/>
</dbReference>
<proteinExistence type="predicted"/>